<dbReference type="AlphaFoldDB" id="A0AA40KR45"/>
<name>A0AA40KR45_9HYME</name>
<feature type="non-terminal residue" evidence="1">
    <location>
        <position position="78"/>
    </location>
</feature>
<sequence length="78" mass="8496">MERAVDIVDDGVGRDAGASIWLNRNGRGDIFKPGKVWCLGVRVWVGCRGVGRASHKFTLSYHQMATIPVLGSRGPSQE</sequence>
<comment type="caution">
    <text evidence="1">The sequence shown here is derived from an EMBL/GenBank/DDBJ whole genome shotgun (WGS) entry which is preliminary data.</text>
</comment>
<keyword evidence="2" id="KW-1185">Reference proteome</keyword>
<reference evidence="1" key="1">
    <citation type="submission" date="2021-10" db="EMBL/GenBank/DDBJ databases">
        <title>Melipona bicolor Genome sequencing and assembly.</title>
        <authorList>
            <person name="Araujo N.S."/>
            <person name="Arias M.C."/>
        </authorList>
    </citation>
    <scope>NUCLEOTIDE SEQUENCE</scope>
    <source>
        <strain evidence="1">USP_2M_L1-L4_2017</strain>
        <tissue evidence="1">Whole body</tissue>
    </source>
</reference>
<protein>
    <submittedName>
        <fullName evidence="1">Uncharacterized protein</fullName>
    </submittedName>
</protein>
<evidence type="ECO:0000313" key="2">
    <source>
        <dbReference type="Proteomes" id="UP001177670"/>
    </source>
</evidence>
<gene>
    <name evidence="1" type="ORF">K0M31_019434</name>
</gene>
<evidence type="ECO:0000313" key="1">
    <source>
        <dbReference type="EMBL" id="KAK1129719.1"/>
    </source>
</evidence>
<organism evidence="1 2">
    <name type="scientific">Melipona bicolor</name>
    <dbReference type="NCBI Taxonomy" id="60889"/>
    <lineage>
        <taxon>Eukaryota</taxon>
        <taxon>Metazoa</taxon>
        <taxon>Ecdysozoa</taxon>
        <taxon>Arthropoda</taxon>
        <taxon>Hexapoda</taxon>
        <taxon>Insecta</taxon>
        <taxon>Pterygota</taxon>
        <taxon>Neoptera</taxon>
        <taxon>Endopterygota</taxon>
        <taxon>Hymenoptera</taxon>
        <taxon>Apocrita</taxon>
        <taxon>Aculeata</taxon>
        <taxon>Apoidea</taxon>
        <taxon>Anthophila</taxon>
        <taxon>Apidae</taxon>
        <taxon>Melipona</taxon>
    </lineage>
</organism>
<dbReference type="EMBL" id="JAHYIQ010000008">
    <property type="protein sequence ID" value="KAK1129719.1"/>
    <property type="molecule type" value="Genomic_DNA"/>
</dbReference>
<proteinExistence type="predicted"/>
<accession>A0AA40KR45</accession>
<dbReference type="Proteomes" id="UP001177670">
    <property type="component" value="Unassembled WGS sequence"/>
</dbReference>